<dbReference type="GO" id="GO:0003729">
    <property type="term" value="F:mRNA binding"/>
    <property type="evidence" value="ECO:0007669"/>
    <property type="project" value="UniProtKB-UniRule"/>
</dbReference>
<dbReference type="PANTHER" id="PTHR12357:SF77">
    <property type="entry name" value="YTH DOMAIN-CONTAINING FAMILY PROTEIN"/>
    <property type="match status" value="1"/>
</dbReference>
<comment type="caution">
    <text evidence="4">The sequence shown here is derived from an EMBL/GenBank/DDBJ whole genome shotgun (WGS) entry which is preliminary data.</text>
</comment>
<feature type="region of interest" description="Disordered" evidence="2">
    <location>
        <begin position="1"/>
        <end position="23"/>
    </location>
</feature>
<dbReference type="Pfam" id="PF04146">
    <property type="entry name" value="YTH"/>
    <property type="match status" value="1"/>
</dbReference>
<gene>
    <name evidence="4" type="ORF">QVD17_26182</name>
</gene>
<feature type="compositionally biased region" description="Basic and acidic residues" evidence="2">
    <location>
        <begin position="330"/>
        <end position="343"/>
    </location>
</feature>
<evidence type="ECO:0000256" key="1">
    <source>
        <dbReference type="RuleBase" id="RU369095"/>
    </source>
</evidence>
<dbReference type="GO" id="GO:1990247">
    <property type="term" value="F:N6-methyladenosine-containing RNA reader activity"/>
    <property type="evidence" value="ECO:0007669"/>
    <property type="project" value="UniProtKB-UniRule"/>
</dbReference>
<dbReference type="InterPro" id="IPR045168">
    <property type="entry name" value="YTH_prot"/>
</dbReference>
<accession>A0AAD8NIC4</accession>
<dbReference type="InterPro" id="IPR007275">
    <property type="entry name" value="YTH_domain"/>
</dbReference>
<feature type="domain" description="YTH" evidence="3">
    <location>
        <begin position="402"/>
        <end position="539"/>
    </location>
</feature>
<evidence type="ECO:0000256" key="2">
    <source>
        <dbReference type="SAM" id="MobiDB-lite"/>
    </source>
</evidence>
<organism evidence="4 5">
    <name type="scientific">Tagetes erecta</name>
    <name type="common">African marigold</name>
    <dbReference type="NCBI Taxonomy" id="13708"/>
    <lineage>
        <taxon>Eukaryota</taxon>
        <taxon>Viridiplantae</taxon>
        <taxon>Streptophyta</taxon>
        <taxon>Embryophyta</taxon>
        <taxon>Tracheophyta</taxon>
        <taxon>Spermatophyta</taxon>
        <taxon>Magnoliopsida</taxon>
        <taxon>eudicotyledons</taxon>
        <taxon>Gunneridae</taxon>
        <taxon>Pentapetalae</taxon>
        <taxon>asterids</taxon>
        <taxon>campanulids</taxon>
        <taxon>Asterales</taxon>
        <taxon>Asteraceae</taxon>
        <taxon>Asteroideae</taxon>
        <taxon>Heliantheae alliance</taxon>
        <taxon>Tageteae</taxon>
        <taxon>Tagetes</taxon>
    </lineage>
</organism>
<evidence type="ECO:0000259" key="3">
    <source>
        <dbReference type="PROSITE" id="PS50882"/>
    </source>
</evidence>
<sequence length="605" mass="66526">MEEKGQQAKDRVSPASVSPLPLHAGMTLSAGEGLLPGNYIDKPLSPKNERIVSPNPSADAAITGSIRNMSNRPEAVNVNGTQNPVNQVNVFAPPEQTYYYGGYDDGSANWGDYSNYVHANNLQNGPAAMYSDNTSLLFHPAYGFDAHMAYGQFSPVASPLSPIMIDGQLFSPHQVPMSPNYYSQPISPQFTSALPADLASSVNSGQEAFSDNVFLGPGSGYYLQYSGNNSLGFYKYPGDVGSGDSAPNRSMSSDRSSYAAPYTSAALYPASVGIFGSYDHIFSQIPQQQTAYGYGSVSGSSTRRYPQNGSFQGYTSNPIFHGEASHLNRFAPEKGGKIRDRDAGSMISESHGTTSDRNRGPRASKPKGNSNNNITDGKNDVSSKLDLELYNRSDFVTAYNNAKFFVIKSFSEENVHKSIKYSVWASTPLGNRKLDAAYQEAKASGTTCPVFLFFSVNASGQFCGVAEMVGPVDFVNDAEYWQQDRWSGQFRVKWHIIKDVPNSRFRHIILENNDHKPVTHSRDSQEVKLEAGNAMLKIFKEHDANTSILDDFSYYDEKEKGSQEKRSKERDFTKNFPADVNDATITQLADKVSESLRVEEHREVQ</sequence>
<dbReference type="EMBL" id="JAUHHV010000007">
    <property type="protein sequence ID" value="KAK1417060.1"/>
    <property type="molecule type" value="Genomic_DNA"/>
</dbReference>
<protein>
    <recommendedName>
        <fullName evidence="1">YTH domain-containing family protein</fullName>
    </recommendedName>
</protein>
<feature type="region of interest" description="Disordered" evidence="2">
    <location>
        <begin position="330"/>
        <end position="378"/>
    </location>
</feature>
<evidence type="ECO:0000313" key="5">
    <source>
        <dbReference type="Proteomes" id="UP001229421"/>
    </source>
</evidence>
<dbReference type="Gene3D" id="3.10.590.10">
    <property type="entry name" value="ph1033 like domains"/>
    <property type="match status" value="1"/>
</dbReference>
<dbReference type="Proteomes" id="UP001229421">
    <property type="component" value="Unassembled WGS sequence"/>
</dbReference>
<dbReference type="PROSITE" id="PS50882">
    <property type="entry name" value="YTH"/>
    <property type="match status" value="1"/>
</dbReference>
<feature type="compositionally biased region" description="Polar residues" evidence="2">
    <location>
        <begin position="367"/>
        <end position="376"/>
    </location>
</feature>
<reference evidence="4" key="1">
    <citation type="journal article" date="2023" name="bioRxiv">
        <title>Improved chromosome-level genome assembly for marigold (Tagetes erecta).</title>
        <authorList>
            <person name="Jiang F."/>
            <person name="Yuan L."/>
            <person name="Wang S."/>
            <person name="Wang H."/>
            <person name="Xu D."/>
            <person name="Wang A."/>
            <person name="Fan W."/>
        </authorList>
    </citation>
    <scope>NUCLEOTIDE SEQUENCE</scope>
    <source>
        <strain evidence="4">WSJ</strain>
        <tissue evidence="4">Leaf</tissue>
    </source>
</reference>
<keyword evidence="1" id="KW-0694">RNA-binding</keyword>
<dbReference type="GO" id="GO:0005737">
    <property type="term" value="C:cytoplasm"/>
    <property type="evidence" value="ECO:0007669"/>
    <property type="project" value="TreeGrafter"/>
</dbReference>
<comment type="similarity">
    <text evidence="1">Belongs to the YTHDF family.</text>
</comment>
<dbReference type="CDD" id="cd21134">
    <property type="entry name" value="YTH"/>
    <property type="match status" value="1"/>
</dbReference>
<dbReference type="PANTHER" id="PTHR12357">
    <property type="entry name" value="YTH YT521-B HOMOLOGY DOMAIN-CONTAINING"/>
    <property type="match status" value="1"/>
</dbReference>
<feature type="compositionally biased region" description="Basic and acidic residues" evidence="2">
    <location>
        <begin position="1"/>
        <end position="12"/>
    </location>
</feature>
<dbReference type="AlphaFoldDB" id="A0AAD8NIC4"/>
<dbReference type="GO" id="GO:0061157">
    <property type="term" value="P:mRNA destabilization"/>
    <property type="evidence" value="ECO:0007669"/>
    <property type="project" value="TreeGrafter"/>
</dbReference>
<name>A0AAD8NIC4_TARER</name>
<evidence type="ECO:0000313" key="4">
    <source>
        <dbReference type="EMBL" id="KAK1417060.1"/>
    </source>
</evidence>
<comment type="function">
    <text evidence="1">Specifically recognizes and binds N6-methyladenosine (m6A)-containing RNAs, and regulates mRNA stability. M6A is a modification present at internal sites of mRNAs and some non-coding RNAs and plays a role in mRNA stability and processing.</text>
</comment>
<proteinExistence type="inferred from homology"/>
<keyword evidence="5" id="KW-1185">Reference proteome</keyword>